<name>A0A381N2B2_9ZZZZ</name>
<protein>
    <recommendedName>
        <fullName evidence="2">Outer membrane protein beta-barrel domain-containing protein</fullName>
    </recommendedName>
</protein>
<sequence length="210" mass="24501">VKNLILFFLFFYFHNLSGQAISLEYGLKAGINFNSHLNVALEIESLNLGFPTNNYESRNGEHFGLFFKINFKKLYLRPEINYTRIKNSYDLFLVPKSDVVTDFNETKIDIPVLIGYKPFKYLNIFAGPRFEYNKKVKDLNNLSISDLNTDYRIGLQYGVGIKFSRFEIDIRAERGFEKNEINYMKNPVGNKNQFITSTGEIYLLALSFYL</sequence>
<reference evidence="1" key="1">
    <citation type="submission" date="2018-05" db="EMBL/GenBank/DDBJ databases">
        <authorList>
            <person name="Lanie J.A."/>
            <person name="Ng W.-L."/>
            <person name="Kazmierczak K.M."/>
            <person name="Andrzejewski T.M."/>
            <person name="Davidsen T.M."/>
            <person name="Wayne K.J."/>
            <person name="Tettelin H."/>
            <person name="Glass J.I."/>
            <person name="Rusch D."/>
            <person name="Podicherti R."/>
            <person name="Tsui H.-C.T."/>
            <person name="Winkler M.E."/>
        </authorList>
    </citation>
    <scope>NUCLEOTIDE SEQUENCE</scope>
</reference>
<dbReference type="AlphaFoldDB" id="A0A381N2B2"/>
<organism evidence="1">
    <name type="scientific">marine metagenome</name>
    <dbReference type="NCBI Taxonomy" id="408172"/>
    <lineage>
        <taxon>unclassified sequences</taxon>
        <taxon>metagenomes</taxon>
        <taxon>ecological metagenomes</taxon>
    </lineage>
</organism>
<evidence type="ECO:0000313" key="1">
    <source>
        <dbReference type="EMBL" id="SUZ48726.1"/>
    </source>
</evidence>
<accession>A0A381N2B2</accession>
<gene>
    <name evidence="1" type="ORF">METZ01_LOCUS1580</name>
</gene>
<proteinExistence type="predicted"/>
<feature type="non-terminal residue" evidence="1">
    <location>
        <position position="1"/>
    </location>
</feature>
<evidence type="ECO:0008006" key="2">
    <source>
        <dbReference type="Google" id="ProtNLM"/>
    </source>
</evidence>
<dbReference type="EMBL" id="UINC01000082">
    <property type="protein sequence ID" value="SUZ48726.1"/>
    <property type="molecule type" value="Genomic_DNA"/>
</dbReference>